<dbReference type="GO" id="GO:0043130">
    <property type="term" value="F:ubiquitin binding"/>
    <property type="evidence" value="ECO:0007669"/>
    <property type="project" value="InterPro"/>
</dbReference>
<evidence type="ECO:0000256" key="3">
    <source>
        <dbReference type="ARBA" id="ARBA00022679"/>
    </source>
</evidence>
<evidence type="ECO:0000259" key="5">
    <source>
        <dbReference type="PROSITE" id="PS50179"/>
    </source>
</evidence>
<feature type="region of interest" description="Disordered" evidence="4">
    <location>
        <begin position="405"/>
        <end position="424"/>
    </location>
</feature>
<keyword evidence="7" id="KW-1185">Reference proteome</keyword>
<dbReference type="Pfam" id="PF00201">
    <property type="entry name" value="UDPGT"/>
    <property type="match status" value="1"/>
</dbReference>
<dbReference type="GO" id="GO:0080043">
    <property type="term" value="F:quercetin 3-O-glucosyltransferase activity"/>
    <property type="evidence" value="ECO:0007669"/>
    <property type="project" value="TreeGrafter"/>
</dbReference>
<dbReference type="AlphaFoldDB" id="A0AA39S5X8"/>
<feature type="compositionally biased region" description="Basic and acidic residues" evidence="4">
    <location>
        <begin position="405"/>
        <end position="414"/>
    </location>
</feature>
<dbReference type="PANTHER" id="PTHR11926">
    <property type="entry name" value="GLUCOSYL/GLUCURONOSYL TRANSFERASES"/>
    <property type="match status" value="1"/>
</dbReference>
<dbReference type="GO" id="GO:0035091">
    <property type="term" value="F:phosphatidylinositol binding"/>
    <property type="evidence" value="ECO:0007669"/>
    <property type="project" value="InterPro"/>
</dbReference>
<reference evidence="6" key="2">
    <citation type="submission" date="2023-06" db="EMBL/GenBank/DDBJ databases">
        <authorList>
            <person name="Swenson N.G."/>
            <person name="Wegrzyn J.L."/>
            <person name="Mcevoy S.L."/>
        </authorList>
    </citation>
    <scope>NUCLEOTIDE SEQUENCE</scope>
    <source>
        <strain evidence="6">NS2018</strain>
        <tissue evidence="6">Leaf</tissue>
    </source>
</reference>
<feature type="compositionally biased region" description="Polar residues" evidence="4">
    <location>
        <begin position="593"/>
        <end position="606"/>
    </location>
</feature>
<reference evidence="6" key="1">
    <citation type="journal article" date="2022" name="Plant J.">
        <title>Strategies of tolerance reflected in two North American maple genomes.</title>
        <authorList>
            <person name="McEvoy S.L."/>
            <person name="Sezen U.U."/>
            <person name="Trouern-Trend A."/>
            <person name="McMahon S.M."/>
            <person name="Schaberg P.G."/>
            <person name="Yang J."/>
            <person name="Wegrzyn J.L."/>
            <person name="Swenson N.G."/>
        </authorList>
    </citation>
    <scope>NUCLEOTIDE SEQUENCE</scope>
    <source>
        <strain evidence="6">NS2018</strain>
    </source>
</reference>
<keyword evidence="2" id="KW-0328">Glycosyltransferase</keyword>
<dbReference type="InterPro" id="IPR002213">
    <property type="entry name" value="UDP_glucos_trans"/>
</dbReference>
<evidence type="ECO:0000256" key="4">
    <source>
        <dbReference type="SAM" id="MobiDB-lite"/>
    </source>
</evidence>
<dbReference type="GO" id="GO:0080044">
    <property type="term" value="F:quercetin 7-O-glucosyltransferase activity"/>
    <property type="evidence" value="ECO:0007669"/>
    <property type="project" value="TreeGrafter"/>
</dbReference>
<evidence type="ECO:0000313" key="7">
    <source>
        <dbReference type="Proteomes" id="UP001168877"/>
    </source>
</evidence>
<dbReference type="Gene3D" id="3.40.50.2000">
    <property type="entry name" value="Glycogen Phosphorylase B"/>
    <property type="match status" value="2"/>
</dbReference>
<dbReference type="GO" id="GO:0003676">
    <property type="term" value="F:nucleic acid binding"/>
    <property type="evidence" value="ECO:0007669"/>
    <property type="project" value="InterPro"/>
</dbReference>
<accession>A0AA39S5X8</accession>
<name>A0AA39S5X8_ACESA</name>
<dbReference type="Proteomes" id="UP001168877">
    <property type="component" value="Unassembled WGS sequence"/>
</dbReference>
<evidence type="ECO:0000256" key="2">
    <source>
        <dbReference type="ARBA" id="ARBA00022676"/>
    </source>
</evidence>
<protein>
    <recommendedName>
        <fullName evidence="5">VHS domain-containing protein</fullName>
    </recommendedName>
</protein>
<organism evidence="6 7">
    <name type="scientific">Acer saccharum</name>
    <name type="common">Sugar maple</name>
    <dbReference type="NCBI Taxonomy" id="4024"/>
    <lineage>
        <taxon>Eukaryota</taxon>
        <taxon>Viridiplantae</taxon>
        <taxon>Streptophyta</taxon>
        <taxon>Embryophyta</taxon>
        <taxon>Tracheophyta</taxon>
        <taxon>Spermatophyta</taxon>
        <taxon>Magnoliopsida</taxon>
        <taxon>eudicotyledons</taxon>
        <taxon>Gunneridae</taxon>
        <taxon>Pentapetalae</taxon>
        <taxon>rosids</taxon>
        <taxon>malvids</taxon>
        <taxon>Sapindales</taxon>
        <taxon>Sapindaceae</taxon>
        <taxon>Hippocastanoideae</taxon>
        <taxon>Acereae</taxon>
        <taxon>Acer</taxon>
    </lineage>
</organism>
<feature type="domain" description="VHS" evidence="5">
    <location>
        <begin position="367"/>
        <end position="429"/>
    </location>
</feature>
<feature type="region of interest" description="Disordered" evidence="4">
    <location>
        <begin position="641"/>
        <end position="674"/>
    </location>
</feature>
<dbReference type="SUPFAM" id="SSF53756">
    <property type="entry name" value="UDP-Glycosyltransferase/glycogen phosphorylase"/>
    <property type="match status" value="1"/>
</dbReference>
<dbReference type="EMBL" id="JAUESC010000383">
    <property type="protein sequence ID" value="KAK0584873.1"/>
    <property type="molecule type" value="Genomic_DNA"/>
</dbReference>
<sequence>MKLASKGFTITFVNTHSIHNQIIEATSNQTAHDHDIFSDALKSGLDIRYKTVSDGFPLEFDRSLNHDQFMAGLVYVFSAHVDQIVGDIVRNSDPQVSCLIADTFFVWSSMISKKYNLINISFWTEPALVFNLYYHWDLLRAHGHYGSIDNREDTIDYIPGVRAIEPKDLTSYIQATDTSTIVHKLISKAFEEVKMADFIICNTVQELEPATLSALQEKQPTYAIGPIFPTGFAKSPVATSLWSESECTQWLHNKPPKSVLYVSFGSYAHASKNDIVEIAEGLLLSEVSFIWVLRPDIVSSDETEFLPVGFEENIKGRGLIVTWCCQIEVISHSAIGGFLTHCGWNSILESIWCGVPLLCFPLLTDQFTNRKLAVDDWKIGLNFCDDKNKPIMRKQVSDKIHRLMRRKSEQKTPESADQALPPLPSISQNLYTENNAQTSAKLKLQLFPIDDGTRRALEMDNHNPHLELTLSTRKKISSVLEHLNRKWGNPSVASGELMIFPYSVQREDLMGYRRWTQDSIASAADVYAMIGSPPLFRLSNEFESATLQAPLAPCYIPGVQNTNEGNRKDQIMNAMIISVSSTSDQSDKLVDSYNDQPTLNNENHAPSISDVPNEMSRYITAPKSSLVEASDSAANVSWHRKETGGEAITGQLQDSSDMRSSNETALSAGEWADSPTNISVGDLLSEVPHDTDAPPGADYNVFSRSPSAVWNQTDFKTLLSPFKNLPTLDVLRGISPSVSRSDLGYLCVILWSIWWNRNLVSHNKNPKTAADLVTWAVTFLSEFQGTQQALSSDFQKPIAPPKTGWCPPPFGSLKLNSDVAVRDGHSIIGLGASIRDHKGDIVAAISKPMQGSFSASIGEFLALREGLLLANKLQLNVKVAEVDAVQVAADVNSIDTSNCEATFIVNDIKFLMKEVSSGFRSRRFHFEECWAGDDECAAIIRNSWGYRADSVGMSGILSDIRCCTNRLGRWYGNKKRNLLEKIRVKQHELQVESDSISPGSWARIRWVEKCASTPRIGGLRVLRYVEALRVLRIGGFTYFALAVLRCSVLETLRVLRIGGLTYFALAVLRCSVSETLRVSHWLCFSAPYRRLYVFRTGCASVLRIGGFTYFALAVLQCSVSEALRVLRYVEAFLLPWETFWCYLGPWLGRDSFASA</sequence>
<dbReference type="InterPro" id="IPR002014">
    <property type="entry name" value="VHS_dom"/>
</dbReference>
<dbReference type="InterPro" id="IPR002156">
    <property type="entry name" value="RNaseH_domain"/>
</dbReference>
<dbReference type="GO" id="GO:0004523">
    <property type="term" value="F:RNA-DNA hybrid ribonuclease activity"/>
    <property type="evidence" value="ECO:0007669"/>
    <property type="project" value="InterPro"/>
</dbReference>
<dbReference type="Pfam" id="PF13456">
    <property type="entry name" value="RVT_3"/>
    <property type="match status" value="1"/>
</dbReference>
<gene>
    <name evidence="6" type="ORF">LWI29_020060</name>
</gene>
<dbReference type="CDD" id="cd03784">
    <property type="entry name" value="GT1_Gtf-like"/>
    <property type="match status" value="1"/>
</dbReference>
<feature type="compositionally biased region" description="Polar residues" evidence="4">
    <location>
        <begin position="650"/>
        <end position="665"/>
    </location>
</feature>
<dbReference type="PROSITE" id="PS50179">
    <property type="entry name" value="VHS"/>
    <property type="match status" value="1"/>
</dbReference>
<dbReference type="InterPro" id="IPR035595">
    <property type="entry name" value="UDP_glycos_trans_CS"/>
</dbReference>
<evidence type="ECO:0000313" key="6">
    <source>
        <dbReference type="EMBL" id="KAK0584873.1"/>
    </source>
</evidence>
<comment type="caution">
    <text evidence="6">The sequence shown here is derived from an EMBL/GenBank/DDBJ whole genome shotgun (WGS) entry which is preliminary data.</text>
</comment>
<dbReference type="FunFam" id="3.40.50.2000:FF:000078">
    <property type="entry name" value="Glycosyltransferase"/>
    <property type="match status" value="1"/>
</dbReference>
<proteinExistence type="inferred from homology"/>
<comment type="similarity">
    <text evidence="1">Belongs to the UDP-glycosyltransferase family.</text>
</comment>
<keyword evidence="3" id="KW-0808">Transferase</keyword>
<dbReference type="PROSITE" id="PS00375">
    <property type="entry name" value="UDPGT"/>
    <property type="match status" value="1"/>
</dbReference>
<evidence type="ECO:0000256" key="1">
    <source>
        <dbReference type="ARBA" id="ARBA00009995"/>
    </source>
</evidence>
<dbReference type="PANTHER" id="PTHR11926:SF1494">
    <property type="entry name" value="FLAVONOL 3-O-GLUCOSYLTRANSFERASE UGT76E12-RELATED"/>
    <property type="match status" value="1"/>
</dbReference>
<feature type="region of interest" description="Disordered" evidence="4">
    <location>
        <begin position="586"/>
        <end position="610"/>
    </location>
</feature>